<gene>
    <name evidence="1" type="ORF">CesoFtcFv8_000483</name>
</gene>
<keyword evidence="2" id="KW-1185">Reference proteome</keyword>
<reference evidence="1 2" key="1">
    <citation type="journal article" date="2023" name="Mol. Biol. Evol.">
        <title>Genomics of Secondarily Temperate Adaptation in the Only Non-Antarctic Icefish.</title>
        <authorList>
            <person name="Rivera-Colon A.G."/>
            <person name="Rayamajhi N."/>
            <person name="Minhas B.F."/>
            <person name="Madrigal G."/>
            <person name="Bilyk K.T."/>
            <person name="Yoon V."/>
            <person name="Hune M."/>
            <person name="Gregory S."/>
            <person name="Cheng C.H.C."/>
            <person name="Catchen J.M."/>
        </authorList>
    </citation>
    <scope>NUCLEOTIDE SEQUENCE [LARGE SCALE GENOMIC DNA]</scope>
    <source>
        <strain evidence="1">JC2023a</strain>
    </source>
</reference>
<accession>A0AAN8D708</accession>
<evidence type="ECO:0000313" key="2">
    <source>
        <dbReference type="Proteomes" id="UP001335648"/>
    </source>
</evidence>
<dbReference type="EMBL" id="JAULUE010002046">
    <property type="protein sequence ID" value="KAK5914835.1"/>
    <property type="molecule type" value="Genomic_DNA"/>
</dbReference>
<organism evidence="1 2">
    <name type="scientific">Champsocephalus esox</name>
    <name type="common">pike icefish</name>
    <dbReference type="NCBI Taxonomy" id="159716"/>
    <lineage>
        <taxon>Eukaryota</taxon>
        <taxon>Metazoa</taxon>
        <taxon>Chordata</taxon>
        <taxon>Craniata</taxon>
        <taxon>Vertebrata</taxon>
        <taxon>Euteleostomi</taxon>
        <taxon>Actinopterygii</taxon>
        <taxon>Neopterygii</taxon>
        <taxon>Teleostei</taxon>
        <taxon>Neoteleostei</taxon>
        <taxon>Acanthomorphata</taxon>
        <taxon>Eupercaria</taxon>
        <taxon>Perciformes</taxon>
        <taxon>Notothenioidei</taxon>
        <taxon>Channichthyidae</taxon>
        <taxon>Champsocephalus</taxon>
    </lineage>
</organism>
<name>A0AAN8D708_9TELE</name>
<evidence type="ECO:0000313" key="1">
    <source>
        <dbReference type="EMBL" id="KAK5914835.1"/>
    </source>
</evidence>
<sequence length="70" mass="8038">MLWLNASQPKEEWDIKAVEAKKQYEIARQEFKDSVGGGVSSSPKKTSTKKLELRRRILGCRGSLWDLFVL</sequence>
<comment type="caution">
    <text evidence="1">The sequence shown here is derived from an EMBL/GenBank/DDBJ whole genome shotgun (WGS) entry which is preliminary data.</text>
</comment>
<proteinExistence type="predicted"/>
<dbReference type="AlphaFoldDB" id="A0AAN8D708"/>
<dbReference type="Proteomes" id="UP001335648">
    <property type="component" value="Unassembled WGS sequence"/>
</dbReference>
<protein>
    <submittedName>
        <fullName evidence="1">Uncharacterized protein</fullName>
    </submittedName>
</protein>